<dbReference type="SUPFAM" id="SSF47226">
    <property type="entry name" value="Histidine-containing phosphotransfer domain, HPT domain"/>
    <property type="match status" value="1"/>
</dbReference>
<dbReference type="Pfam" id="PF01584">
    <property type="entry name" value="CheW"/>
    <property type="match status" value="1"/>
</dbReference>
<keyword evidence="6" id="KW-0808">Transferase</keyword>
<comment type="catalytic activity">
    <reaction evidence="1">
        <text>ATP + protein L-histidine = ADP + protein N-phospho-L-histidine.</text>
        <dbReference type="EC" id="2.7.13.3"/>
    </reaction>
</comment>
<organism evidence="17 18">
    <name type="scientific">Alkalispirochaeta sphaeroplastigenens</name>
    <dbReference type="NCBI Taxonomy" id="1187066"/>
    <lineage>
        <taxon>Bacteria</taxon>
        <taxon>Pseudomonadati</taxon>
        <taxon>Spirochaetota</taxon>
        <taxon>Spirochaetia</taxon>
        <taxon>Spirochaetales</taxon>
        <taxon>Spirochaetaceae</taxon>
        <taxon>Alkalispirochaeta</taxon>
    </lineage>
</organism>
<dbReference type="SUPFAM" id="SSF50341">
    <property type="entry name" value="CheW-like"/>
    <property type="match status" value="1"/>
</dbReference>
<dbReference type="PRINTS" id="PR00344">
    <property type="entry name" value="BCTRLSENSOR"/>
</dbReference>
<dbReference type="SUPFAM" id="SSF47384">
    <property type="entry name" value="Homodimeric domain of signal transducing histidine kinase"/>
    <property type="match status" value="1"/>
</dbReference>
<evidence type="ECO:0000256" key="10">
    <source>
        <dbReference type="ARBA" id="ARBA00023012"/>
    </source>
</evidence>
<evidence type="ECO:0000256" key="3">
    <source>
        <dbReference type="ARBA" id="ARBA00021495"/>
    </source>
</evidence>
<gene>
    <name evidence="17" type="ORF">AU468_12715</name>
</gene>
<dbReference type="InterPro" id="IPR037006">
    <property type="entry name" value="CheA-like_homodim_sf"/>
</dbReference>
<evidence type="ECO:0000256" key="5">
    <source>
        <dbReference type="ARBA" id="ARBA00022553"/>
    </source>
</evidence>
<name>A0A2S4JGB4_9SPIO</name>
<dbReference type="PROSITE" id="PS50894">
    <property type="entry name" value="HPT"/>
    <property type="match status" value="1"/>
</dbReference>
<dbReference type="InterPro" id="IPR036061">
    <property type="entry name" value="CheW-like_dom_sf"/>
</dbReference>
<dbReference type="AlphaFoldDB" id="A0A2S4JGB4"/>
<dbReference type="InterPro" id="IPR008207">
    <property type="entry name" value="Sig_transdc_His_kin_Hpt_dom"/>
</dbReference>
<dbReference type="GO" id="GO:0005524">
    <property type="term" value="F:ATP binding"/>
    <property type="evidence" value="ECO:0007669"/>
    <property type="project" value="UniProtKB-KW"/>
</dbReference>
<dbReference type="SUPFAM" id="SSF55874">
    <property type="entry name" value="ATPase domain of HSP90 chaperone/DNA topoisomerase II/histidine kinase"/>
    <property type="match status" value="1"/>
</dbReference>
<dbReference type="OrthoDB" id="9803176at2"/>
<dbReference type="PANTHER" id="PTHR43395:SF10">
    <property type="entry name" value="CHEMOTAXIS PROTEIN CHEA"/>
    <property type="match status" value="1"/>
</dbReference>
<dbReference type="InterPro" id="IPR003594">
    <property type="entry name" value="HATPase_dom"/>
</dbReference>
<keyword evidence="5 12" id="KW-0597">Phosphoprotein</keyword>
<evidence type="ECO:0000256" key="1">
    <source>
        <dbReference type="ARBA" id="ARBA00000085"/>
    </source>
</evidence>
<dbReference type="EC" id="2.7.13.3" evidence="2"/>
<dbReference type="RefSeq" id="WP_103681052.1">
    <property type="nucleotide sequence ID" value="NZ_LPWH01000122.1"/>
</dbReference>
<evidence type="ECO:0000259" key="15">
    <source>
        <dbReference type="PROSITE" id="PS50851"/>
    </source>
</evidence>
<dbReference type="PROSITE" id="PS50109">
    <property type="entry name" value="HIS_KIN"/>
    <property type="match status" value="1"/>
</dbReference>
<protein>
    <recommendedName>
        <fullName evidence="3">Chemotaxis protein CheA</fullName>
        <ecNumber evidence="2">2.7.13.3</ecNumber>
    </recommendedName>
</protein>
<evidence type="ECO:0000259" key="16">
    <source>
        <dbReference type="PROSITE" id="PS50894"/>
    </source>
</evidence>
<dbReference type="PANTHER" id="PTHR43395">
    <property type="entry name" value="SENSOR HISTIDINE KINASE CHEA"/>
    <property type="match status" value="1"/>
</dbReference>
<evidence type="ECO:0000259" key="14">
    <source>
        <dbReference type="PROSITE" id="PS50109"/>
    </source>
</evidence>
<dbReference type="Proteomes" id="UP000237350">
    <property type="component" value="Unassembled WGS sequence"/>
</dbReference>
<dbReference type="SMART" id="SM00260">
    <property type="entry name" value="CheW"/>
    <property type="match status" value="1"/>
</dbReference>
<sequence length="702" mass="77319">MDFSPDLFLQESRSLLHTLEQDLVSLEENPRDEGLLQTIFRNLHTLKGSGSMFGFENISAQAHVMESAFDKIRSGVITVTRGVIEESLAGLDRIAAMLEDPDLQPSLEGWAQVTEDARDQTSESACGDAEEPQNRVFHLRFHPSPEILQNGTSLTGLFRDLASLGSVQISSHDLRLPPWDSFDPALCYLDFDILLVTPAEEQAIREIFLFVESESTLSIEEVPFDWDGDRTPLLGEILQRRCHITDEQIQSLLEAQKQNKKLGELAVMHGFVDEEELETALGEQRFLQEQKKHRDQPVQPSSLLVSDQKVNAAVDLVGELVTLKERLSLHALDARDPLLEDISEELDFLVSDLRERIMGMRLVPLQTMFAGFRRLVRDLSVETGKEVDLEITGGETELDKTVMDSLKSCLVHMIRNSMDHGIEAPQQRRDQGKSPRGKISLRARYVGSQVEIDVADDGAGVSLEKVRQKAVSQGLISPDSSVSREDVLGIISRPGFSTASKVTSVSGRGVGTDAVLAEVEKLAGHLFLDYREGQGTTFTIRIPLTLAIIDSLQVRVGDHHFSIHLNDVRECFLLPGAREFLASNQGVIRHQGSPLPLVNLRGHLGIEGAPPGVAHVVVVDSGFTRGGIVVDEIIGQSQVVIKPLKGVPGKTAEISSSTILGDGGISLILDIPRLLESLCGHEDSHRSGKNEKKTKEELLCSR</sequence>
<dbReference type="Gene3D" id="2.30.30.40">
    <property type="entry name" value="SH3 Domains"/>
    <property type="match status" value="1"/>
</dbReference>
<keyword evidence="7" id="KW-0547">Nucleotide-binding</keyword>
<evidence type="ECO:0000256" key="6">
    <source>
        <dbReference type="ARBA" id="ARBA00022679"/>
    </source>
</evidence>
<comment type="function">
    <text evidence="11">Involved in the transmission of sensory signals from the chemoreceptors to the flagellar motors. CheA is autophosphorylated; it can transfer its phosphate group to either CheB or CheY.</text>
</comment>
<comment type="caution">
    <text evidence="17">The sequence shown here is derived from an EMBL/GenBank/DDBJ whole genome shotgun (WGS) entry which is preliminary data.</text>
</comment>
<evidence type="ECO:0000256" key="4">
    <source>
        <dbReference type="ARBA" id="ARBA00022500"/>
    </source>
</evidence>
<evidence type="ECO:0000256" key="12">
    <source>
        <dbReference type="PROSITE-ProRule" id="PRU00110"/>
    </source>
</evidence>
<dbReference type="InterPro" id="IPR037257">
    <property type="entry name" value="T2SS_E_N_sf"/>
</dbReference>
<dbReference type="PROSITE" id="PS50851">
    <property type="entry name" value="CHEW"/>
    <property type="match status" value="1"/>
</dbReference>
<dbReference type="Gene3D" id="1.10.287.560">
    <property type="entry name" value="Histidine kinase CheA-like, homodimeric domain"/>
    <property type="match status" value="1"/>
</dbReference>
<dbReference type="Gene3D" id="1.20.120.160">
    <property type="entry name" value="HPT domain"/>
    <property type="match status" value="1"/>
</dbReference>
<evidence type="ECO:0000256" key="11">
    <source>
        <dbReference type="ARBA" id="ARBA00035100"/>
    </source>
</evidence>
<dbReference type="GO" id="GO:0005737">
    <property type="term" value="C:cytoplasm"/>
    <property type="evidence" value="ECO:0007669"/>
    <property type="project" value="InterPro"/>
</dbReference>
<keyword evidence="9" id="KW-0067">ATP-binding</keyword>
<dbReference type="GO" id="GO:0000155">
    <property type="term" value="F:phosphorelay sensor kinase activity"/>
    <property type="evidence" value="ECO:0007669"/>
    <property type="project" value="InterPro"/>
</dbReference>
<dbReference type="InterPro" id="IPR036097">
    <property type="entry name" value="HisK_dim/P_sf"/>
</dbReference>
<evidence type="ECO:0000313" key="17">
    <source>
        <dbReference type="EMBL" id="POQ98450.1"/>
    </source>
</evidence>
<feature type="region of interest" description="Disordered" evidence="13">
    <location>
        <begin position="681"/>
        <end position="702"/>
    </location>
</feature>
<dbReference type="GO" id="GO:0006935">
    <property type="term" value="P:chemotaxis"/>
    <property type="evidence" value="ECO:0007669"/>
    <property type="project" value="UniProtKB-KW"/>
</dbReference>
<keyword evidence="4" id="KW-0145">Chemotaxis</keyword>
<evidence type="ECO:0000256" key="9">
    <source>
        <dbReference type="ARBA" id="ARBA00022840"/>
    </source>
</evidence>
<feature type="modified residue" description="Phosphohistidine" evidence="12">
    <location>
        <position position="44"/>
    </location>
</feature>
<dbReference type="Pfam" id="PF02518">
    <property type="entry name" value="HATPase_c"/>
    <property type="match status" value="1"/>
</dbReference>
<feature type="domain" description="Histidine kinase" evidence="14">
    <location>
        <begin position="311"/>
        <end position="546"/>
    </location>
</feature>
<dbReference type="SMART" id="SM00073">
    <property type="entry name" value="HPT"/>
    <property type="match status" value="1"/>
</dbReference>
<dbReference type="InterPro" id="IPR005467">
    <property type="entry name" value="His_kinase_dom"/>
</dbReference>
<dbReference type="FunFam" id="3.30.565.10:FF:000016">
    <property type="entry name" value="Chemotaxis protein CheA, putative"/>
    <property type="match status" value="1"/>
</dbReference>
<dbReference type="Gene3D" id="3.30.565.10">
    <property type="entry name" value="Histidine kinase-like ATPase, C-terminal domain"/>
    <property type="match status" value="1"/>
</dbReference>
<feature type="domain" description="CheW-like" evidence="15">
    <location>
        <begin position="548"/>
        <end position="680"/>
    </location>
</feature>
<dbReference type="SMART" id="SM01231">
    <property type="entry name" value="H-kinase_dim"/>
    <property type="match status" value="1"/>
</dbReference>
<evidence type="ECO:0000256" key="8">
    <source>
        <dbReference type="ARBA" id="ARBA00022777"/>
    </source>
</evidence>
<keyword evidence="8" id="KW-0418">Kinase</keyword>
<dbReference type="EMBL" id="LPWH01000122">
    <property type="protein sequence ID" value="POQ98450.1"/>
    <property type="molecule type" value="Genomic_DNA"/>
</dbReference>
<reference evidence="18" key="1">
    <citation type="submission" date="2015-12" db="EMBL/GenBank/DDBJ databases">
        <authorList>
            <person name="Lodha T.D."/>
            <person name="Chintalapati S."/>
            <person name="Chintalapati V.R."/>
            <person name="Sravanthi T."/>
        </authorList>
    </citation>
    <scope>NUCLEOTIDE SEQUENCE [LARGE SCALE GENOMIC DNA]</scope>
    <source>
        <strain evidence="18">JC133</strain>
    </source>
</reference>
<dbReference type="SMART" id="SM00387">
    <property type="entry name" value="HATPase_c"/>
    <property type="match status" value="1"/>
</dbReference>
<dbReference type="InterPro" id="IPR004358">
    <property type="entry name" value="Sig_transdc_His_kin-like_C"/>
</dbReference>
<dbReference type="InterPro" id="IPR002545">
    <property type="entry name" value="CheW-lke_dom"/>
</dbReference>
<evidence type="ECO:0000313" key="18">
    <source>
        <dbReference type="Proteomes" id="UP000237350"/>
    </source>
</evidence>
<dbReference type="InterPro" id="IPR036641">
    <property type="entry name" value="HPT_dom_sf"/>
</dbReference>
<dbReference type="CDD" id="cd00088">
    <property type="entry name" value="HPT"/>
    <property type="match status" value="1"/>
</dbReference>
<feature type="domain" description="HPt" evidence="16">
    <location>
        <begin position="1"/>
        <end position="101"/>
    </location>
</feature>
<dbReference type="InterPro" id="IPR051315">
    <property type="entry name" value="Bact_Chemotaxis_CheA"/>
</dbReference>
<keyword evidence="10" id="KW-0902">Two-component regulatory system</keyword>
<evidence type="ECO:0000256" key="2">
    <source>
        <dbReference type="ARBA" id="ARBA00012438"/>
    </source>
</evidence>
<dbReference type="SUPFAM" id="SSF160246">
    <property type="entry name" value="EspE N-terminal domain-like"/>
    <property type="match status" value="1"/>
</dbReference>
<accession>A0A2S4JGB4</accession>
<dbReference type="InterPro" id="IPR004105">
    <property type="entry name" value="CheA-like_dim"/>
</dbReference>
<evidence type="ECO:0000256" key="7">
    <source>
        <dbReference type="ARBA" id="ARBA00022741"/>
    </source>
</evidence>
<dbReference type="Pfam" id="PF01627">
    <property type="entry name" value="Hpt"/>
    <property type="match status" value="1"/>
</dbReference>
<proteinExistence type="predicted"/>
<keyword evidence="18" id="KW-1185">Reference proteome</keyword>
<evidence type="ECO:0000256" key="13">
    <source>
        <dbReference type="SAM" id="MobiDB-lite"/>
    </source>
</evidence>
<dbReference type="InterPro" id="IPR036890">
    <property type="entry name" value="HATPase_C_sf"/>
</dbReference>